<dbReference type="Gene3D" id="1.10.10.1150">
    <property type="entry name" value="Coenzyme PQQ synthesis protein D (PqqD)"/>
    <property type="match status" value="1"/>
</dbReference>
<accession>A0A7K2IWW4</accession>
<protein>
    <submittedName>
        <fullName evidence="2">Lasso peptide biosynthesis PqqD family chaperone</fullName>
    </submittedName>
</protein>
<reference evidence="2 3" key="1">
    <citation type="journal article" date="2019" name="Nat. Commun.">
        <title>The antimicrobial potential of Streptomyces from insect microbiomes.</title>
        <authorList>
            <person name="Chevrette M.G."/>
            <person name="Carlson C.M."/>
            <person name="Ortega H.E."/>
            <person name="Thomas C."/>
            <person name="Ananiev G.E."/>
            <person name="Barns K.J."/>
            <person name="Book A.J."/>
            <person name="Cagnazzo J."/>
            <person name="Carlos C."/>
            <person name="Flanigan W."/>
            <person name="Grubbs K.J."/>
            <person name="Horn H.A."/>
            <person name="Hoffmann F.M."/>
            <person name="Klassen J.L."/>
            <person name="Knack J.J."/>
            <person name="Lewin G.R."/>
            <person name="McDonald B.R."/>
            <person name="Muller L."/>
            <person name="Melo W.G.P."/>
            <person name="Pinto-Tomas A.A."/>
            <person name="Schmitz A."/>
            <person name="Wendt-Pienkowski E."/>
            <person name="Wildman S."/>
            <person name="Zhao M."/>
            <person name="Zhang F."/>
            <person name="Bugni T.S."/>
            <person name="Andes D.R."/>
            <person name="Pupo M.T."/>
            <person name="Currie C.R."/>
        </authorList>
    </citation>
    <scope>NUCLEOTIDE SEQUENCE [LARGE SCALE GENOMIC DNA]</scope>
    <source>
        <strain evidence="2 3">SID5840</strain>
    </source>
</reference>
<dbReference type="Pfam" id="PF05402">
    <property type="entry name" value="PqqD"/>
    <property type="match status" value="1"/>
</dbReference>
<dbReference type="EMBL" id="WWHY01000001">
    <property type="protein sequence ID" value="MYR34337.1"/>
    <property type="molecule type" value="Genomic_DNA"/>
</dbReference>
<evidence type="ECO:0000313" key="1">
    <source>
        <dbReference type="EMBL" id="MFB8767636.1"/>
    </source>
</evidence>
<dbReference type="GeneID" id="91389892"/>
<dbReference type="NCBIfam" id="NF033530">
    <property type="entry name" value="lasso_PqqD_Strm"/>
    <property type="match status" value="1"/>
</dbReference>
<dbReference type="AlphaFoldDB" id="A0A7K2IWW4"/>
<evidence type="ECO:0000313" key="4">
    <source>
        <dbReference type="Proteomes" id="UP001585053"/>
    </source>
</evidence>
<dbReference type="Proteomes" id="UP000467124">
    <property type="component" value="Unassembled WGS sequence"/>
</dbReference>
<reference evidence="1 4" key="2">
    <citation type="submission" date="2024-01" db="EMBL/GenBank/DDBJ databases">
        <title>Genome mining of biosynthetic gene clusters to explore secondary metabolites of Streptomyces sp.</title>
        <authorList>
            <person name="Baig A."/>
            <person name="Ajitkumar Shintre N."/>
            <person name="Kumar H."/>
            <person name="Anbarasu A."/>
            <person name="Ramaiah S."/>
        </authorList>
    </citation>
    <scope>NUCLEOTIDE SEQUENCE [LARGE SCALE GENOMIC DNA]</scope>
    <source>
        <strain evidence="1 4">A01</strain>
    </source>
</reference>
<proteinExistence type="predicted"/>
<dbReference type="Proteomes" id="UP001585053">
    <property type="component" value="Unassembled WGS sequence"/>
</dbReference>
<dbReference type="InterPro" id="IPR041881">
    <property type="entry name" value="PqqD_sf"/>
</dbReference>
<sequence>MEFIDDTSIISTETEDGIVLLDQRKGVYWHLNGTAAEILRSLREDGDRDVAVAEIRDRYGIDESRARNDVEDLIRSLESVGVLRR</sequence>
<dbReference type="InterPro" id="IPR008792">
    <property type="entry name" value="PQQD"/>
</dbReference>
<evidence type="ECO:0000313" key="3">
    <source>
        <dbReference type="Proteomes" id="UP000467124"/>
    </source>
</evidence>
<dbReference type="RefSeq" id="WP_014908438.1">
    <property type="nucleotide sequence ID" value="NZ_BAZE01000001.1"/>
</dbReference>
<comment type="caution">
    <text evidence="2">The sequence shown here is derived from an EMBL/GenBank/DDBJ whole genome shotgun (WGS) entry which is preliminary data.</text>
</comment>
<dbReference type="OMA" id="GVYWHLN"/>
<name>A0A7K2IWW4_9ACTN</name>
<evidence type="ECO:0000313" key="2">
    <source>
        <dbReference type="EMBL" id="MYR34337.1"/>
    </source>
</evidence>
<organism evidence="2 3">
    <name type="scientific">Nocardiopsis alba</name>
    <dbReference type="NCBI Taxonomy" id="53437"/>
    <lineage>
        <taxon>Bacteria</taxon>
        <taxon>Bacillati</taxon>
        <taxon>Actinomycetota</taxon>
        <taxon>Actinomycetes</taxon>
        <taxon>Streptosporangiales</taxon>
        <taxon>Nocardiopsidaceae</taxon>
        <taxon>Nocardiopsis</taxon>
    </lineage>
</organism>
<keyword evidence="4" id="KW-1185">Reference proteome</keyword>
<gene>
    <name evidence="2" type="ORF">GTW20_19315</name>
    <name evidence="1" type="ORF">VSQ78_07960</name>
</gene>
<dbReference type="EMBL" id="JAYMRS010000002">
    <property type="protein sequence ID" value="MFB8767636.1"/>
    <property type="molecule type" value="Genomic_DNA"/>
</dbReference>